<dbReference type="PANTHER" id="PTHR42678">
    <property type="entry name" value="AMIDASE"/>
    <property type="match status" value="1"/>
</dbReference>
<sequence>EVKWGTTGVKETWRKFPTKNGLKLKKLDVVRNPFVILSTRSNALTCFLLLPENFDLGKVQLLFMIWETSNIDVILDPFQSGETVEILAETSSNLQGLTESPMRSLADIIAFNMNNPDFGILESFGNFDGRKIFIAADFTNGIGEEERKSIEKKEKLSRLETAS</sequence>
<dbReference type="PANTHER" id="PTHR42678:SF25">
    <property type="entry name" value="AMIDASE C869.01"/>
    <property type="match status" value="1"/>
</dbReference>
<dbReference type="STRING" id="49390.A0A068VI63"/>
<proteinExistence type="predicted"/>
<feature type="non-terminal residue" evidence="1">
    <location>
        <position position="1"/>
    </location>
</feature>
<evidence type="ECO:0000313" key="2">
    <source>
        <dbReference type="Proteomes" id="UP000295252"/>
    </source>
</evidence>
<dbReference type="PhylomeDB" id="A0A068VI63"/>
<organism evidence="1 2">
    <name type="scientific">Coffea canephora</name>
    <name type="common">Robusta coffee</name>
    <dbReference type="NCBI Taxonomy" id="49390"/>
    <lineage>
        <taxon>Eukaryota</taxon>
        <taxon>Viridiplantae</taxon>
        <taxon>Streptophyta</taxon>
        <taxon>Embryophyta</taxon>
        <taxon>Tracheophyta</taxon>
        <taxon>Spermatophyta</taxon>
        <taxon>Magnoliopsida</taxon>
        <taxon>eudicotyledons</taxon>
        <taxon>Gunneridae</taxon>
        <taxon>Pentapetalae</taxon>
        <taxon>asterids</taxon>
        <taxon>lamiids</taxon>
        <taxon>Gentianales</taxon>
        <taxon>Rubiaceae</taxon>
        <taxon>Ixoroideae</taxon>
        <taxon>Gardenieae complex</taxon>
        <taxon>Bertiereae - Coffeeae clade</taxon>
        <taxon>Coffeeae</taxon>
        <taxon>Coffea</taxon>
    </lineage>
</organism>
<name>A0A068VI63_COFCA</name>
<dbReference type="InParanoid" id="A0A068VI63"/>
<protein>
    <submittedName>
        <fullName evidence="1">DH200=94 genomic scaffold, scaffold_1032</fullName>
    </submittedName>
</protein>
<keyword evidence="2" id="KW-1185">Reference proteome</keyword>
<dbReference type="Proteomes" id="UP000295252">
    <property type="component" value="Unassembled WGS sequence"/>
</dbReference>
<accession>A0A068VI63</accession>
<reference evidence="2" key="1">
    <citation type="journal article" date="2014" name="Science">
        <title>The coffee genome provides insight into the convergent evolution of caffeine biosynthesis.</title>
        <authorList>
            <person name="Denoeud F."/>
            <person name="Carretero-Paulet L."/>
            <person name="Dereeper A."/>
            <person name="Droc G."/>
            <person name="Guyot R."/>
            <person name="Pietrella M."/>
            <person name="Zheng C."/>
            <person name="Alberti A."/>
            <person name="Anthony F."/>
            <person name="Aprea G."/>
            <person name="Aury J.M."/>
            <person name="Bento P."/>
            <person name="Bernard M."/>
            <person name="Bocs S."/>
            <person name="Campa C."/>
            <person name="Cenci A."/>
            <person name="Combes M.C."/>
            <person name="Crouzillat D."/>
            <person name="Da Silva C."/>
            <person name="Daddiego L."/>
            <person name="De Bellis F."/>
            <person name="Dussert S."/>
            <person name="Garsmeur O."/>
            <person name="Gayraud T."/>
            <person name="Guignon V."/>
            <person name="Jahn K."/>
            <person name="Jamilloux V."/>
            <person name="Joet T."/>
            <person name="Labadie K."/>
            <person name="Lan T."/>
            <person name="Leclercq J."/>
            <person name="Lepelley M."/>
            <person name="Leroy T."/>
            <person name="Li L.T."/>
            <person name="Librado P."/>
            <person name="Lopez L."/>
            <person name="Munoz A."/>
            <person name="Noel B."/>
            <person name="Pallavicini A."/>
            <person name="Perrotta G."/>
            <person name="Poncet V."/>
            <person name="Pot D."/>
            <person name="Priyono X."/>
            <person name="Rigoreau M."/>
            <person name="Rouard M."/>
            <person name="Rozas J."/>
            <person name="Tranchant-Dubreuil C."/>
            <person name="VanBuren R."/>
            <person name="Zhang Q."/>
            <person name="Andrade A.C."/>
            <person name="Argout X."/>
            <person name="Bertrand B."/>
            <person name="de Kochko A."/>
            <person name="Graziosi G."/>
            <person name="Henry R.J."/>
            <person name="Jayarama X."/>
            <person name="Ming R."/>
            <person name="Nagai C."/>
            <person name="Rounsley S."/>
            <person name="Sankoff D."/>
            <person name="Giuliano G."/>
            <person name="Albert V.A."/>
            <person name="Wincker P."/>
            <person name="Lashermes P."/>
        </authorList>
    </citation>
    <scope>NUCLEOTIDE SEQUENCE [LARGE SCALE GENOMIC DNA]</scope>
    <source>
        <strain evidence="2">cv. DH200-94</strain>
    </source>
</reference>
<dbReference type="EMBL" id="HG740116">
    <property type="protein sequence ID" value="CDP20244.1"/>
    <property type="molecule type" value="Genomic_DNA"/>
</dbReference>
<dbReference type="AlphaFoldDB" id="A0A068VI63"/>
<evidence type="ECO:0000313" key="1">
    <source>
        <dbReference type="EMBL" id="CDP20244.1"/>
    </source>
</evidence>
<gene>
    <name evidence="1" type="ORF">GSCOC_T00000899001</name>
</gene>
<dbReference type="Gramene" id="CDP20244">
    <property type="protein sequence ID" value="CDP20244"/>
    <property type="gene ID" value="GSCOC_T00000899001"/>
</dbReference>